<feature type="domain" description="VWFA" evidence="2">
    <location>
        <begin position="3"/>
        <end position="133"/>
    </location>
</feature>
<feature type="region of interest" description="Disordered" evidence="1">
    <location>
        <begin position="239"/>
        <end position="294"/>
    </location>
</feature>
<dbReference type="SUPFAM" id="SSF53300">
    <property type="entry name" value="vWA-like"/>
    <property type="match status" value="1"/>
</dbReference>
<feature type="compositionally biased region" description="Basic and acidic residues" evidence="1">
    <location>
        <begin position="267"/>
        <end position="277"/>
    </location>
</feature>
<feature type="compositionally biased region" description="Low complexity" evidence="1">
    <location>
        <begin position="896"/>
        <end position="905"/>
    </location>
</feature>
<dbReference type="AlphaFoldDB" id="A0AAW1D4C8"/>
<dbReference type="GO" id="GO:0034472">
    <property type="term" value="P:snRNA 3'-end processing"/>
    <property type="evidence" value="ECO:0007669"/>
    <property type="project" value="TreeGrafter"/>
</dbReference>
<dbReference type="Pfam" id="PF25462">
    <property type="entry name" value="Beta-barrel_INTS6"/>
    <property type="match status" value="1"/>
</dbReference>
<comment type="caution">
    <text evidence="3">The sequence shown here is derived from an EMBL/GenBank/DDBJ whole genome shotgun (WGS) entry which is preliminary data.</text>
</comment>
<evidence type="ECO:0000313" key="4">
    <source>
        <dbReference type="Proteomes" id="UP001461498"/>
    </source>
</evidence>
<reference evidence="3 4" key="1">
    <citation type="submission" date="2022-12" db="EMBL/GenBank/DDBJ databases">
        <title>Chromosome-level genome assembly of true bugs.</title>
        <authorList>
            <person name="Ma L."/>
            <person name="Li H."/>
        </authorList>
    </citation>
    <scope>NUCLEOTIDE SEQUENCE [LARGE SCALE GENOMIC DNA]</scope>
    <source>
        <strain evidence="3">Lab_2022b</strain>
    </source>
</reference>
<feature type="compositionally biased region" description="Polar residues" evidence="1">
    <location>
        <begin position="285"/>
        <end position="294"/>
    </location>
</feature>
<dbReference type="Proteomes" id="UP001461498">
    <property type="component" value="Unassembled WGS sequence"/>
</dbReference>
<feature type="compositionally biased region" description="Pro residues" evidence="1">
    <location>
        <begin position="804"/>
        <end position="822"/>
    </location>
</feature>
<evidence type="ECO:0000313" key="3">
    <source>
        <dbReference type="EMBL" id="KAK9505828.1"/>
    </source>
</evidence>
<gene>
    <name evidence="3" type="ORF">O3M35_009803</name>
</gene>
<dbReference type="InterPro" id="IPR036465">
    <property type="entry name" value="vWFA_dom_sf"/>
</dbReference>
<name>A0AAW1D4C8_9HEMI</name>
<dbReference type="PANTHER" id="PTHR12957:SF2">
    <property type="entry name" value="INTEGRATOR COMPLEX SUBUNIT 6"/>
    <property type="match status" value="1"/>
</dbReference>
<organism evidence="3 4">
    <name type="scientific">Rhynocoris fuscipes</name>
    <dbReference type="NCBI Taxonomy" id="488301"/>
    <lineage>
        <taxon>Eukaryota</taxon>
        <taxon>Metazoa</taxon>
        <taxon>Ecdysozoa</taxon>
        <taxon>Arthropoda</taxon>
        <taxon>Hexapoda</taxon>
        <taxon>Insecta</taxon>
        <taxon>Pterygota</taxon>
        <taxon>Neoptera</taxon>
        <taxon>Paraneoptera</taxon>
        <taxon>Hemiptera</taxon>
        <taxon>Heteroptera</taxon>
        <taxon>Panheteroptera</taxon>
        <taxon>Cimicomorpha</taxon>
        <taxon>Reduviidae</taxon>
        <taxon>Harpactorinae</taxon>
        <taxon>Harpactorini</taxon>
        <taxon>Rhynocoris</taxon>
    </lineage>
</organism>
<dbReference type="InterPro" id="IPR057413">
    <property type="entry name" value="Beta-barrel_INTS6"/>
</dbReference>
<evidence type="ECO:0000259" key="2">
    <source>
        <dbReference type="PROSITE" id="PS50234"/>
    </source>
</evidence>
<proteinExistence type="predicted"/>
<evidence type="ECO:0000256" key="1">
    <source>
        <dbReference type="SAM" id="MobiDB-lite"/>
    </source>
</evidence>
<protein>
    <recommendedName>
        <fullName evidence="2">VWFA domain-containing protein</fullName>
    </recommendedName>
</protein>
<dbReference type="InterPro" id="IPR029307">
    <property type="entry name" value="INT_SG_DDX_CT_C"/>
</dbReference>
<accession>A0AAW1D4C8</accession>
<dbReference type="PANTHER" id="PTHR12957">
    <property type="entry name" value="DEAD/H BOX POLYPEPTIDE 26/DICE1-RELATED"/>
    <property type="match status" value="1"/>
</dbReference>
<feature type="compositionally biased region" description="Polar residues" evidence="1">
    <location>
        <begin position="529"/>
        <end position="544"/>
    </location>
</feature>
<feature type="region of interest" description="Disordered" evidence="1">
    <location>
        <begin position="784"/>
        <end position="912"/>
    </location>
</feature>
<dbReference type="SMART" id="SM00327">
    <property type="entry name" value="VWA"/>
    <property type="match status" value="1"/>
</dbReference>
<dbReference type="Pfam" id="PF13519">
    <property type="entry name" value="VWA_2"/>
    <property type="match status" value="1"/>
</dbReference>
<dbReference type="EMBL" id="JAPXFL010000006">
    <property type="protein sequence ID" value="KAK9505828.1"/>
    <property type="molecule type" value="Genomic_DNA"/>
</dbReference>
<dbReference type="CDD" id="cd00198">
    <property type="entry name" value="vWFA"/>
    <property type="match status" value="1"/>
</dbReference>
<feature type="compositionally biased region" description="Pro residues" evidence="1">
    <location>
        <begin position="839"/>
        <end position="848"/>
    </location>
</feature>
<sequence length="1018" mass="112669">MTIIVFLIDTSASMSQRAYLGGRPTLLDVAKGAVETFVKVRQRSPESRGDRYMLLTFEEPPHNIKAGWKENLGTFMNELKNLQCQGMTMMGAALKHAFDVLNINRMQTGIDTYGLGRCPFYLEPSVIVVITDGGRLSNSSGVQDEFVLPMHSPIPGCELTREPFRWDQRLFSLVLRLSGTPAVERDVGLVPSDSSPIDAMCEVTGGRSYSVTSHRMLMQCIDSLVQKVQSGVVINFEKIGPDPPPINGEGPGTGLKDGNDGEVSVEADSKDWDKDSQNKMPNGARHTNPSSLLSPSNTAWQTCRKLIYVPRSAQKGFPVGFWPIPESFWPDLTANTLPPRSAHPNVKFTCTSQEPMVIENLPFDKYELEPSPLTQYILARKQPTICWQVFVPNSYKNSDVGHPFGYLKASTNLSCVNLFVMPYNYPVLLPLLDEWFKVHRQKHTTVQTETFLYMEWKNAFSNYLKTMPSYYANPLRRALTRMGATGGVAQNLVPDSLDNSLSYSVLNYLKRLKNQAKIEFEKLCNEVSSKQLHSKTNNSSSNSEGVRVQARSPLKRDLLTHPMLQDKFQSLRDQLNEFNGYVVGVSRHRRETRGQSYRNAFDIPRKNLLDQILRMRANFLNPSHTKLYHQDVVHSMPISQMGNYQEHLKNIPPQLREVESAPVRQHMFGNPFKIDKRMMVDEADIDPIGGGSGAGGGSGSNTNRGHKRSASDAGSGFNQSGRPNKKKPGPLPKDFKVRRPSISSSISSNSSIISSVTSSPVSSARSSPERDLVEDKVEIITNSLLPITTPPPSPLPQLVIYSPPNSPATLPPSSPSTPPPPLLNGDVAEAENDIDIPSPRSPSPPAEFAPPVLQPYDGALPQQGANVNAGIGGPPPPRLVPSYSVTPPVSPPLLSPVPDHLQPTTVPQPPPPPTKLDLAEIRKHNLKIRAAAYREVRRPGRNYEPLFEHLGMMKGSTDVKINLLKEVMNESLRFKRRTLASYLDKELKALINSATANTTVTANNTNNHHHHQGNNGAR</sequence>
<feature type="compositionally biased region" description="Gly residues" evidence="1">
    <location>
        <begin position="688"/>
        <end position="699"/>
    </location>
</feature>
<feature type="compositionally biased region" description="Low complexity" evidence="1">
    <location>
        <begin position="740"/>
        <end position="766"/>
    </location>
</feature>
<dbReference type="GO" id="GO:0032039">
    <property type="term" value="C:integrator complex"/>
    <property type="evidence" value="ECO:0007669"/>
    <property type="project" value="TreeGrafter"/>
</dbReference>
<dbReference type="PROSITE" id="PS50234">
    <property type="entry name" value="VWFA"/>
    <property type="match status" value="1"/>
</dbReference>
<dbReference type="FunFam" id="3.40.50.410:FF:000010">
    <property type="entry name" value="Integrator complex subunit 6 like"/>
    <property type="match status" value="1"/>
</dbReference>
<feature type="region of interest" description="Disordered" evidence="1">
    <location>
        <begin position="683"/>
        <end position="771"/>
    </location>
</feature>
<keyword evidence="4" id="KW-1185">Reference proteome</keyword>
<dbReference type="Gene3D" id="3.40.50.410">
    <property type="entry name" value="von Willebrand factor, type A domain"/>
    <property type="match status" value="1"/>
</dbReference>
<dbReference type="Pfam" id="PF15300">
    <property type="entry name" value="INT_SG_DDX_CT_C"/>
    <property type="match status" value="1"/>
</dbReference>
<dbReference type="InterPro" id="IPR051113">
    <property type="entry name" value="Integrator_subunit6"/>
</dbReference>
<feature type="region of interest" description="Disordered" evidence="1">
    <location>
        <begin position="529"/>
        <end position="548"/>
    </location>
</feature>
<dbReference type="InterPro" id="IPR002035">
    <property type="entry name" value="VWF_A"/>
</dbReference>